<dbReference type="GO" id="GO:0005634">
    <property type="term" value="C:nucleus"/>
    <property type="evidence" value="ECO:0007669"/>
    <property type="project" value="UniProtKB-SubCell"/>
</dbReference>
<comment type="subcellular location">
    <subcellularLocation>
        <location evidence="1">Nucleus</location>
    </subcellularLocation>
</comment>
<dbReference type="GO" id="GO:0000978">
    <property type="term" value="F:RNA polymerase II cis-regulatory region sequence-specific DNA binding"/>
    <property type="evidence" value="ECO:0007669"/>
    <property type="project" value="TreeGrafter"/>
</dbReference>
<evidence type="ECO:0000313" key="8">
    <source>
        <dbReference type="EMBL" id="KAK7243692.1"/>
    </source>
</evidence>
<gene>
    <name evidence="8" type="ORF">RIF29_38502</name>
</gene>
<dbReference type="CDD" id="cd00167">
    <property type="entry name" value="SANT"/>
    <property type="match status" value="2"/>
</dbReference>
<comment type="caution">
    <text evidence="8">The sequence shown here is derived from an EMBL/GenBank/DDBJ whole genome shotgun (WGS) entry which is preliminary data.</text>
</comment>
<organism evidence="8 9">
    <name type="scientific">Crotalaria pallida</name>
    <name type="common">Smooth rattlebox</name>
    <name type="synonym">Crotalaria striata</name>
    <dbReference type="NCBI Taxonomy" id="3830"/>
    <lineage>
        <taxon>Eukaryota</taxon>
        <taxon>Viridiplantae</taxon>
        <taxon>Streptophyta</taxon>
        <taxon>Embryophyta</taxon>
        <taxon>Tracheophyta</taxon>
        <taxon>Spermatophyta</taxon>
        <taxon>Magnoliopsida</taxon>
        <taxon>eudicotyledons</taxon>
        <taxon>Gunneridae</taxon>
        <taxon>Pentapetalae</taxon>
        <taxon>rosids</taxon>
        <taxon>fabids</taxon>
        <taxon>Fabales</taxon>
        <taxon>Fabaceae</taxon>
        <taxon>Papilionoideae</taxon>
        <taxon>50 kb inversion clade</taxon>
        <taxon>genistoids sensu lato</taxon>
        <taxon>core genistoids</taxon>
        <taxon>Crotalarieae</taxon>
        <taxon>Crotalaria</taxon>
    </lineage>
</organism>
<dbReference type="PANTHER" id="PTHR45614">
    <property type="entry name" value="MYB PROTEIN-RELATED"/>
    <property type="match status" value="1"/>
</dbReference>
<feature type="domain" description="Myb-like" evidence="6">
    <location>
        <begin position="268"/>
        <end position="318"/>
    </location>
</feature>
<dbReference type="SUPFAM" id="SSF46689">
    <property type="entry name" value="Homeodomain-like"/>
    <property type="match status" value="1"/>
</dbReference>
<evidence type="ECO:0000256" key="1">
    <source>
        <dbReference type="ARBA" id="ARBA00004123"/>
    </source>
</evidence>
<proteinExistence type="predicted"/>
<reference evidence="8 9" key="1">
    <citation type="submission" date="2024-01" db="EMBL/GenBank/DDBJ databases">
        <title>The genomes of 5 underutilized Papilionoideae crops provide insights into root nodulation and disease resistanc.</title>
        <authorList>
            <person name="Yuan L."/>
        </authorList>
    </citation>
    <scope>NUCLEOTIDE SEQUENCE [LARGE SCALE GENOMIC DNA]</scope>
    <source>
        <strain evidence="8">ZHUSHIDOU_FW_LH</strain>
        <tissue evidence="8">Leaf</tissue>
    </source>
</reference>
<keyword evidence="9" id="KW-1185">Reference proteome</keyword>
<dbReference type="PROSITE" id="PS51294">
    <property type="entry name" value="HTH_MYB"/>
    <property type="match status" value="2"/>
</dbReference>
<keyword evidence="5" id="KW-0539">Nucleus</keyword>
<evidence type="ECO:0000256" key="3">
    <source>
        <dbReference type="ARBA" id="ARBA00023015"/>
    </source>
</evidence>
<protein>
    <submittedName>
        <fullName evidence="8">Uncharacterized protein</fullName>
    </submittedName>
</protein>
<evidence type="ECO:0000259" key="6">
    <source>
        <dbReference type="PROSITE" id="PS50090"/>
    </source>
</evidence>
<evidence type="ECO:0000259" key="7">
    <source>
        <dbReference type="PROSITE" id="PS51294"/>
    </source>
</evidence>
<feature type="domain" description="HTH myb-type" evidence="7">
    <location>
        <begin position="272"/>
        <end position="322"/>
    </location>
</feature>
<dbReference type="PROSITE" id="PS50090">
    <property type="entry name" value="MYB_LIKE"/>
    <property type="match status" value="2"/>
</dbReference>
<dbReference type="GO" id="GO:0000981">
    <property type="term" value="F:DNA-binding transcription factor activity, RNA polymerase II-specific"/>
    <property type="evidence" value="ECO:0007669"/>
    <property type="project" value="TreeGrafter"/>
</dbReference>
<dbReference type="AlphaFoldDB" id="A0AAN9HPS0"/>
<dbReference type="InterPro" id="IPR001005">
    <property type="entry name" value="SANT/Myb"/>
</dbReference>
<dbReference type="SMART" id="SM00717">
    <property type="entry name" value="SANT"/>
    <property type="match status" value="2"/>
</dbReference>
<evidence type="ECO:0000256" key="2">
    <source>
        <dbReference type="ARBA" id="ARBA00022737"/>
    </source>
</evidence>
<keyword evidence="3" id="KW-0805">Transcription regulation</keyword>
<name>A0AAN9HPS0_CROPI</name>
<dbReference type="EMBL" id="JAYWIO010000008">
    <property type="protein sequence ID" value="KAK7243692.1"/>
    <property type="molecule type" value="Genomic_DNA"/>
</dbReference>
<keyword evidence="3" id="KW-0804">Transcription</keyword>
<keyword evidence="2" id="KW-0677">Repeat</keyword>
<dbReference type="Pfam" id="PF13921">
    <property type="entry name" value="Myb_DNA-bind_6"/>
    <property type="match status" value="1"/>
</dbReference>
<dbReference type="FunFam" id="1.10.10.60:FF:000010">
    <property type="entry name" value="Transcriptional activator Myb isoform A"/>
    <property type="match status" value="1"/>
</dbReference>
<dbReference type="InterPro" id="IPR017930">
    <property type="entry name" value="Myb_dom"/>
</dbReference>
<evidence type="ECO:0000256" key="5">
    <source>
        <dbReference type="ARBA" id="ARBA00023242"/>
    </source>
</evidence>
<dbReference type="InterPro" id="IPR050560">
    <property type="entry name" value="MYB_TF"/>
</dbReference>
<dbReference type="InterPro" id="IPR009057">
    <property type="entry name" value="Homeodomain-like_sf"/>
</dbReference>
<feature type="domain" description="HTH myb-type" evidence="7">
    <location>
        <begin position="216"/>
        <end position="271"/>
    </location>
</feature>
<accession>A0AAN9HPS0</accession>
<sequence>MEFDLNFPKKSPFLSETFPENPEIKLETSITVPLQQTSALVRSPLNNTLSQNQDNFHHYFQNHHHLIEANHHPGFEMGCPSSSNNTFSRIPTLSMGDPSNNWSSGDLLSLKYPMDLSSNNTGDSMHGYLNKGKGILDFSQKIPTGCCASSQPQVGPSLSLPLGNTLTQVNLGLQVDLSCTAEIWNDHQGTHQKTVTFCDKEKENKVTRESTNIAHDITTIKSQWTPDEDKVLLQLVRLFGPKKWSHVATFLKGRNGKQCRERWHNHLRPNIKKDSWTEEEDKMLIEAHKEVGNKWVEIARRLPGRTENTVKNHWNAVKRRQITKRQKNWSFKSNGTSLPNYIMHVTAVATEKKSKKSMNKMN</sequence>
<evidence type="ECO:0000256" key="4">
    <source>
        <dbReference type="ARBA" id="ARBA00023125"/>
    </source>
</evidence>
<dbReference type="Gene3D" id="1.10.10.60">
    <property type="entry name" value="Homeodomain-like"/>
    <property type="match status" value="2"/>
</dbReference>
<feature type="domain" description="Myb-like" evidence="6">
    <location>
        <begin position="221"/>
        <end position="267"/>
    </location>
</feature>
<dbReference type="PANTHER" id="PTHR45614:SF285">
    <property type="entry name" value="TRANSCRIPTION FACTOR MYB98"/>
    <property type="match status" value="1"/>
</dbReference>
<keyword evidence="4" id="KW-0238">DNA-binding</keyword>
<dbReference type="Proteomes" id="UP001372338">
    <property type="component" value="Unassembled WGS sequence"/>
</dbReference>
<evidence type="ECO:0000313" key="9">
    <source>
        <dbReference type="Proteomes" id="UP001372338"/>
    </source>
</evidence>